<sequence>MWRPLLHPIRSHTVTRHTATKQPHPIQEHQRTLQTTNTQTVDRQLTLSYHGLPERHAVVHPPTGGLNPTSTNRNIPSPIHMPVDHQPHRLYFIRT</sequence>
<evidence type="ECO:0000313" key="3">
    <source>
        <dbReference type="EMBL" id="GBN49300.1"/>
    </source>
</evidence>
<evidence type="ECO:0000313" key="2">
    <source>
        <dbReference type="EMBL" id="GBN49237.1"/>
    </source>
</evidence>
<proteinExistence type="predicted"/>
<dbReference type="Proteomes" id="UP000499080">
    <property type="component" value="Unassembled WGS sequence"/>
</dbReference>
<organism evidence="3 4">
    <name type="scientific">Araneus ventricosus</name>
    <name type="common">Orbweaver spider</name>
    <name type="synonym">Epeira ventricosa</name>
    <dbReference type="NCBI Taxonomy" id="182803"/>
    <lineage>
        <taxon>Eukaryota</taxon>
        <taxon>Metazoa</taxon>
        <taxon>Ecdysozoa</taxon>
        <taxon>Arthropoda</taxon>
        <taxon>Chelicerata</taxon>
        <taxon>Arachnida</taxon>
        <taxon>Araneae</taxon>
        <taxon>Araneomorphae</taxon>
        <taxon>Entelegynae</taxon>
        <taxon>Araneoidea</taxon>
        <taxon>Araneidae</taxon>
        <taxon>Araneus</taxon>
    </lineage>
</organism>
<gene>
    <name evidence="3" type="ORF">AVEN_201668_1</name>
    <name evidence="2" type="ORF">AVEN_63960_1</name>
</gene>
<evidence type="ECO:0000256" key="1">
    <source>
        <dbReference type="SAM" id="MobiDB-lite"/>
    </source>
</evidence>
<accession>A0A4Y2PFM6</accession>
<dbReference type="AlphaFoldDB" id="A0A4Y2PFM6"/>
<reference evidence="3 4" key="1">
    <citation type="journal article" date="2019" name="Sci. Rep.">
        <title>Orb-weaving spider Araneus ventricosus genome elucidates the spidroin gene catalogue.</title>
        <authorList>
            <person name="Kono N."/>
            <person name="Nakamura H."/>
            <person name="Ohtoshi R."/>
            <person name="Moran D.A.P."/>
            <person name="Shinohara A."/>
            <person name="Yoshida Y."/>
            <person name="Fujiwara M."/>
            <person name="Mori M."/>
            <person name="Tomita M."/>
            <person name="Arakawa K."/>
        </authorList>
    </citation>
    <scope>NUCLEOTIDE SEQUENCE [LARGE SCALE GENOMIC DNA]</scope>
</reference>
<keyword evidence="4" id="KW-1185">Reference proteome</keyword>
<feature type="region of interest" description="Disordered" evidence="1">
    <location>
        <begin position="57"/>
        <end position="82"/>
    </location>
</feature>
<feature type="compositionally biased region" description="Polar residues" evidence="1">
    <location>
        <begin position="66"/>
        <end position="75"/>
    </location>
</feature>
<comment type="caution">
    <text evidence="3">The sequence shown here is derived from an EMBL/GenBank/DDBJ whole genome shotgun (WGS) entry which is preliminary data.</text>
</comment>
<name>A0A4Y2PFM6_ARAVE</name>
<protein>
    <submittedName>
        <fullName evidence="3">Uncharacterized protein</fullName>
    </submittedName>
</protein>
<dbReference type="EMBL" id="BGPR01011038">
    <property type="protein sequence ID" value="GBN49300.1"/>
    <property type="molecule type" value="Genomic_DNA"/>
</dbReference>
<dbReference type="EMBL" id="BGPR01011026">
    <property type="protein sequence ID" value="GBN49237.1"/>
    <property type="molecule type" value="Genomic_DNA"/>
</dbReference>
<evidence type="ECO:0000313" key="4">
    <source>
        <dbReference type="Proteomes" id="UP000499080"/>
    </source>
</evidence>